<accession>A0A8K0K3J6</accession>
<sequence>MAAKRKWLSLEEKIQVLEKFDKFNMSQRNLAEQFEVDKTQILTILKDRESISKMWRENTCSPSAKKKLKTEAIKIDVTVFEWFCATRQRSILISLKWLVGKIQIAHNICAKIICGESESVPLATTEELKAKVKNLCEGCSPHDIFNCDETELFYNAFPRKTLCFSASKCHGGKNSKQRLTIFLCMSMIGEFKPPVIIGNTANPRCFKGVHLEKVKVEWKSNKNSWMTSGIMMCQPLDLGIVKNFKDFYRKRFLKHLVLRINSSNDLLEAKKLTSIQPSTVTKCFLKAGFPRDQDPKTFVIENDDELFIEIQELVAKLPCDMSTEEYLCVDQGLSTTNIDIDSILESRMSTKHEEL</sequence>
<dbReference type="InterPro" id="IPR004875">
    <property type="entry name" value="DDE_SF_endonuclease_dom"/>
</dbReference>
<comment type="subcellular location">
    <subcellularLocation>
        <location evidence="1">Nucleus</location>
    </subcellularLocation>
</comment>
<dbReference type="GO" id="GO:0005634">
    <property type="term" value="C:nucleus"/>
    <property type="evidence" value="ECO:0007669"/>
    <property type="project" value="UniProtKB-SubCell"/>
</dbReference>
<dbReference type="InterPro" id="IPR050863">
    <property type="entry name" value="CenT-Element_Derived"/>
</dbReference>
<evidence type="ECO:0000256" key="1">
    <source>
        <dbReference type="ARBA" id="ARBA00004123"/>
    </source>
</evidence>
<dbReference type="SUPFAM" id="SSF46689">
    <property type="entry name" value="Homeodomain-like"/>
    <property type="match status" value="1"/>
</dbReference>
<dbReference type="Proteomes" id="UP000792457">
    <property type="component" value="Unassembled WGS sequence"/>
</dbReference>
<dbReference type="OrthoDB" id="6618307at2759"/>
<dbReference type="AlphaFoldDB" id="A0A8K0K3J6"/>
<dbReference type="Gene3D" id="1.10.10.60">
    <property type="entry name" value="Homeodomain-like"/>
    <property type="match status" value="1"/>
</dbReference>
<evidence type="ECO:0000259" key="2">
    <source>
        <dbReference type="Pfam" id="PF03184"/>
    </source>
</evidence>
<dbReference type="PANTHER" id="PTHR19303">
    <property type="entry name" value="TRANSPOSON"/>
    <property type="match status" value="1"/>
</dbReference>
<organism evidence="3 4">
    <name type="scientific">Ladona fulva</name>
    <name type="common">Scarce chaser dragonfly</name>
    <name type="synonym">Libellula fulva</name>
    <dbReference type="NCBI Taxonomy" id="123851"/>
    <lineage>
        <taxon>Eukaryota</taxon>
        <taxon>Metazoa</taxon>
        <taxon>Ecdysozoa</taxon>
        <taxon>Arthropoda</taxon>
        <taxon>Hexapoda</taxon>
        <taxon>Insecta</taxon>
        <taxon>Pterygota</taxon>
        <taxon>Palaeoptera</taxon>
        <taxon>Odonata</taxon>
        <taxon>Epiprocta</taxon>
        <taxon>Anisoptera</taxon>
        <taxon>Libelluloidea</taxon>
        <taxon>Libellulidae</taxon>
        <taxon>Ladona</taxon>
    </lineage>
</organism>
<dbReference type="PANTHER" id="PTHR19303:SF73">
    <property type="entry name" value="PROTEIN PDC2"/>
    <property type="match status" value="1"/>
</dbReference>
<feature type="non-terminal residue" evidence="3">
    <location>
        <position position="355"/>
    </location>
</feature>
<evidence type="ECO:0000313" key="4">
    <source>
        <dbReference type="Proteomes" id="UP000792457"/>
    </source>
</evidence>
<protein>
    <recommendedName>
        <fullName evidence="2">DDE-1 domain-containing protein</fullName>
    </recommendedName>
</protein>
<feature type="domain" description="DDE-1" evidence="2">
    <location>
        <begin position="176"/>
        <end position="231"/>
    </location>
</feature>
<proteinExistence type="predicted"/>
<gene>
    <name evidence="3" type="ORF">J437_LFUL006983</name>
</gene>
<comment type="caution">
    <text evidence="3">The sequence shown here is derived from an EMBL/GenBank/DDBJ whole genome shotgun (WGS) entry which is preliminary data.</text>
</comment>
<dbReference type="EMBL" id="KZ308333">
    <property type="protein sequence ID" value="KAG8227672.1"/>
    <property type="molecule type" value="Genomic_DNA"/>
</dbReference>
<reference evidence="3" key="2">
    <citation type="submission" date="2017-10" db="EMBL/GenBank/DDBJ databases">
        <title>Ladona fulva Genome sequencing and assembly.</title>
        <authorList>
            <person name="Murali S."/>
            <person name="Richards S."/>
            <person name="Bandaranaike D."/>
            <person name="Bellair M."/>
            <person name="Blankenburg K."/>
            <person name="Chao H."/>
            <person name="Dinh H."/>
            <person name="Doddapaneni H."/>
            <person name="Dugan-Rocha S."/>
            <person name="Elkadiri S."/>
            <person name="Gnanaolivu R."/>
            <person name="Hernandez B."/>
            <person name="Skinner E."/>
            <person name="Javaid M."/>
            <person name="Lee S."/>
            <person name="Li M."/>
            <person name="Ming W."/>
            <person name="Munidasa M."/>
            <person name="Muniz J."/>
            <person name="Nguyen L."/>
            <person name="Hughes D."/>
            <person name="Osuji N."/>
            <person name="Pu L.-L."/>
            <person name="Puazo M."/>
            <person name="Qu C."/>
            <person name="Quiroz J."/>
            <person name="Raj R."/>
            <person name="Weissenberger G."/>
            <person name="Xin Y."/>
            <person name="Zou X."/>
            <person name="Han Y."/>
            <person name="Worley K."/>
            <person name="Muzny D."/>
            <person name="Gibbs R."/>
        </authorList>
    </citation>
    <scope>NUCLEOTIDE SEQUENCE</scope>
    <source>
        <strain evidence="3">Sampled in the wild</strain>
    </source>
</reference>
<dbReference type="Pfam" id="PF03184">
    <property type="entry name" value="DDE_1"/>
    <property type="match status" value="1"/>
</dbReference>
<keyword evidence="4" id="KW-1185">Reference proteome</keyword>
<reference evidence="3" key="1">
    <citation type="submission" date="2013-04" db="EMBL/GenBank/DDBJ databases">
        <authorList>
            <person name="Qu J."/>
            <person name="Murali S.C."/>
            <person name="Bandaranaike D."/>
            <person name="Bellair M."/>
            <person name="Blankenburg K."/>
            <person name="Chao H."/>
            <person name="Dinh H."/>
            <person name="Doddapaneni H."/>
            <person name="Downs B."/>
            <person name="Dugan-Rocha S."/>
            <person name="Elkadiri S."/>
            <person name="Gnanaolivu R.D."/>
            <person name="Hernandez B."/>
            <person name="Javaid M."/>
            <person name="Jayaseelan J.C."/>
            <person name="Lee S."/>
            <person name="Li M."/>
            <person name="Ming W."/>
            <person name="Munidasa M."/>
            <person name="Muniz J."/>
            <person name="Nguyen L."/>
            <person name="Ongeri F."/>
            <person name="Osuji N."/>
            <person name="Pu L.-L."/>
            <person name="Puazo M."/>
            <person name="Qu C."/>
            <person name="Quiroz J."/>
            <person name="Raj R."/>
            <person name="Weissenberger G."/>
            <person name="Xin Y."/>
            <person name="Zou X."/>
            <person name="Han Y."/>
            <person name="Richards S."/>
            <person name="Worley K."/>
            <person name="Muzny D."/>
            <person name="Gibbs R."/>
        </authorList>
    </citation>
    <scope>NUCLEOTIDE SEQUENCE</scope>
    <source>
        <strain evidence="3">Sampled in the wild</strain>
    </source>
</reference>
<name>A0A8K0K3J6_LADFU</name>
<dbReference type="GO" id="GO:0003677">
    <property type="term" value="F:DNA binding"/>
    <property type="evidence" value="ECO:0007669"/>
    <property type="project" value="TreeGrafter"/>
</dbReference>
<evidence type="ECO:0000313" key="3">
    <source>
        <dbReference type="EMBL" id="KAG8227672.1"/>
    </source>
</evidence>
<dbReference type="InterPro" id="IPR009057">
    <property type="entry name" value="Homeodomain-like_sf"/>
</dbReference>